<dbReference type="EMBL" id="JACXZS010000001">
    <property type="protein sequence ID" value="MBD3940675.1"/>
    <property type="molecule type" value="Genomic_DNA"/>
</dbReference>
<keyword evidence="2" id="KW-1185">Reference proteome</keyword>
<proteinExistence type="predicted"/>
<organism evidence="1 2">
    <name type="scientific">Microbacterium helvum</name>
    <dbReference type="NCBI Taxonomy" id="2773713"/>
    <lineage>
        <taxon>Bacteria</taxon>
        <taxon>Bacillati</taxon>
        <taxon>Actinomycetota</taxon>
        <taxon>Actinomycetes</taxon>
        <taxon>Micrococcales</taxon>
        <taxon>Microbacteriaceae</taxon>
        <taxon>Microbacterium</taxon>
    </lineage>
</organism>
<protein>
    <submittedName>
        <fullName evidence="1">Pentapeptide repeat-containing protein</fullName>
    </submittedName>
</protein>
<accession>A0ABR8NJ34</accession>
<dbReference type="Pfam" id="PF13599">
    <property type="entry name" value="Pentapeptide_4"/>
    <property type="match status" value="1"/>
</dbReference>
<dbReference type="Gene3D" id="2.160.20.80">
    <property type="entry name" value="E3 ubiquitin-protein ligase SopA"/>
    <property type="match status" value="1"/>
</dbReference>
<dbReference type="RefSeq" id="WP_191170268.1">
    <property type="nucleotide sequence ID" value="NZ_JACXZS010000001.1"/>
</dbReference>
<reference evidence="1 2" key="1">
    <citation type="submission" date="2020-09" db="EMBL/GenBank/DDBJ databases">
        <title>Isolation and identification of active actinomycetes.</title>
        <authorList>
            <person name="Li X."/>
        </authorList>
    </citation>
    <scope>NUCLEOTIDE SEQUENCE [LARGE SCALE GENOMIC DNA]</scope>
    <source>
        <strain evidence="1 2">NEAU-LLC</strain>
    </source>
</reference>
<sequence>MAIRTKNTRGKAGTQAPAFDFDEAVVLADLTPGDAEAFDAFVGVSYAGVARDAWDLAVGDTVEACRIEGLELGSWTLRGTHLLESVVAGANVPAVSGARSGWRDVEVRDSRFGSVELYDTSWRGIRFTRCKLGYVNLRAAELLDIAFVDCTIDEIDLMDAAARRVSFDDCRIATVNSTGARLTDVDLRGADLGQVVGIEGLRGATISAEQLQLMAPAFAELLGLRVDA</sequence>
<dbReference type="InterPro" id="IPR001646">
    <property type="entry name" value="5peptide_repeat"/>
</dbReference>
<gene>
    <name evidence="1" type="ORF">IF188_03050</name>
</gene>
<dbReference type="Proteomes" id="UP000598426">
    <property type="component" value="Unassembled WGS sequence"/>
</dbReference>
<dbReference type="SUPFAM" id="SSF141571">
    <property type="entry name" value="Pentapeptide repeat-like"/>
    <property type="match status" value="1"/>
</dbReference>
<name>A0ABR8NJ34_9MICO</name>
<evidence type="ECO:0000313" key="2">
    <source>
        <dbReference type="Proteomes" id="UP000598426"/>
    </source>
</evidence>
<evidence type="ECO:0000313" key="1">
    <source>
        <dbReference type="EMBL" id="MBD3940675.1"/>
    </source>
</evidence>
<comment type="caution">
    <text evidence="1">The sequence shown here is derived from an EMBL/GenBank/DDBJ whole genome shotgun (WGS) entry which is preliminary data.</text>
</comment>